<reference evidence="4" key="2">
    <citation type="journal article" date="2021" name="Genome Biol. Evol.">
        <title>Developing a high-quality reference genome for a parasitic bivalve with doubly uniparental inheritance (Bivalvia: Unionida).</title>
        <authorList>
            <person name="Smith C.H."/>
        </authorList>
    </citation>
    <scope>NUCLEOTIDE SEQUENCE</scope>
    <source>
        <strain evidence="4">CHS0354</strain>
        <tissue evidence="4">Mantle</tissue>
    </source>
</reference>
<name>A0AAE0T3S5_9BIVA</name>
<dbReference type="Proteomes" id="UP001195483">
    <property type="component" value="Unassembled WGS sequence"/>
</dbReference>
<comment type="caution">
    <text evidence="4">The sequence shown here is derived from an EMBL/GenBank/DDBJ whole genome shotgun (WGS) entry which is preliminary data.</text>
</comment>
<reference evidence="4" key="1">
    <citation type="journal article" date="2021" name="Genome Biol. Evol.">
        <title>A High-Quality Reference Genome for a Parasitic Bivalve with Doubly Uniparental Inheritance (Bivalvia: Unionida).</title>
        <authorList>
            <person name="Smith C.H."/>
        </authorList>
    </citation>
    <scope>NUCLEOTIDE SEQUENCE</scope>
    <source>
        <strain evidence="4">CHS0354</strain>
    </source>
</reference>
<accession>A0AAE0T3S5</accession>
<dbReference type="Gene3D" id="3.40.50.300">
    <property type="entry name" value="P-loop containing nucleotide triphosphate hydrolases"/>
    <property type="match status" value="1"/>
</dbReference>
<dbReference type="GO" id="GO:0008146">
    <property type="term" value="F:sulfotransferase activity"/>
    <property type="evidence" value="ECO:0007669"/>
    <property type="project" value="InterPro"/>
</dbReference>
<feature type="domain" description="Sulfotransferase" evidence="3">
    <location>
        <begin position="48"/>
        <end position="289"/>
    </location>
</feature>
<protein>
    <recommendedName>
        <fullName evidence="3">Sulfotransferase domain-containing protein</fullName>
    </recommendedName>
</protein>
<keyword evidence="5" id="KW-1185">Reference proteome</keyword>
<evidence type="ECO:0000313" key="4">
    <source>
        <dbReference type="EMBL" id="KAK3603260.1"/>
    </source>
</evidence>
<dbReference type="InterPro" id="IPR027417">
    <property type="entry name" value="P-loop_NTPase"/>
</dbReference>
<dbReference type="AlphaFoldDB" id="A0AAE0T3S5"/>
<sequence>MPIRYLKDEEGEAIRVLDIDGYYLPTFDKIIPKQEEVVRSIRTWKARDDDVLVCAYPKSGTHWLWEVISMLLNGSANRINLIKETAMLEGLTQPMYDNIKSPRVLNSHIYFRMLPEDFVKRKCKIVHILRNPKDVAVSFYNHHFKILEYEYSGKWENYFRRFINGQVDYGSWFDYTLDWEKVIQDNSDYPIHIITYEDMKKDDTKEIKQLARFLGVKEDEELIKSIAEACDFERMKKEKNPLEMATSDEWRGKEPGMYRKGQVGDWKNWFTVAQNELFDTAYAERMKNSKFQFRSMVC</sequence>
<evidence type="ECO:0000256" key="1">
    <source>
        <dbReference type="ARBA" id="ARBA00005771"/>
    </source>
</evidence>
<evidence type="ECO:0000313" key="5">
    <source>
        <dbReference type="Proteomes" id="UP001195483"/>
    </source>
</evidence>
<dbReference type="InterPro" id="IPR000863">
    <property type="entry name" value="Sulfotransferase_dom"/>
</dbReference>
<dbReference type="SUPFAM" id="SSF52540">
    <property type="entry name" value="P-loop containing nucleoside triphosphate hydrolases"/>
    <property type="match status" value="1"/>
</dbReference>
<dbReference type="EMBL" id="JAEAOA010000519">
    <property type="protein sequence ID" value="KAK3603260.1"/>
    <property type="molecule type" value="Genomic_DNA"/>
</dbReference>
<organism evidence="4 5">
    <name type="scientific">Potamilus streckersoni</name>
    <dbReference type="NCBI Taxonomy" id="2493646"/>
    <lineage>
        <taxon>Eukaryota</taxon>
        <taxon>Metazoa</taxon>
        <taxon>Spiralia</taxon>
        <taxon>Lophotrochozoa</taxon>
        <taxon>Mollusca</taxon>
        <taxon>Bivalvia</taxon>
        <taxon>Autobranchia</taxon>
        <taxon>Heteroconchia</taxon>
        <taxon>Palaeoheterodonta</taxon>
        <taxon>Unionida</taxon>
        <taxon>Unionoidea</taxon>
        <taxon>Unionidae</taxon>
        <taxon>Ambleminae</taxon>
        <taxon>Lampsilini</taxon>
        <taxon>Potamilus</taxon>
    </lineage>
</organism>
<proteinExistence type="inferred from homology"/>
<comment type="similarity">
    <text evidence="1">Belongs to the sulfotransferase 1 family.</text>
</comment>
<evidence type="ECO:0000259" key="3">
    <source>
        <dbReference type="Pfam" id="PF00685"/>
    </source>
</evidence>
<gene>
    <name evidence="4" type="ORF">CHS0354_007591</name>
</gene>
<dbReference type="PANTHER" id="PTHR11783">
    <property type="entry name" value="SULFOTRANSFERASE SULT"/>
    <property type="match status" value="1"/>
</dbReference>
<reference evidence="4" key="3">
    <citation type="submission" date="2023-05" db="EMBL/GenBank/DDBJ databases">
        <authorList>
            <person name="Smith C.H."/>
        </authorList>
    </citation>
    <scope>NUCLEOTIDE SEQUENCE</scope>
    <source>
        <strain evidence="4">CHS0354</strain>
        <tissue evidence="4">Mantle</tissue>
    </source>
</reference>
<keyword evidence="2" id="KW-0808">Transferase</keyword>
<dbReference type="Pfam" id="PF00685">
    <property type="entry name" value="Sulfotransfer_1"/>
    <property type="match status" value="1"/>
</dbReference>
<evidence type="ECO:0000256" key="2">
    <source>
        <dbReference type="ARBA" id="ARBA00022679"/>
    </source>
</evidence>